<accession>D9PI59</accession>
<name>D9PI59_9ZZZZ</name>
<sequence>GTHSLIWNGIDSRGRPVASGVYFYRLTAGNTVLTRKLVVLK</sequence>
<evidence type="ECO:0008006" key="2">
    <source>
        <dbReference type="Google" id="ProtNLM"/>
    </source>
</evidence>
<dbReference type="Gene3D" id="2.60.40.4070">
    <property type="match status" value="1"/>
</dbReference>
<organism evidence="1">
    <name type="scientific">sediment metagenome</name>
    <dbReference type="NCBI Taxonomy" id="749907"/>
    <lineage>
        <taxon>unclassified sequences</taxon>
        <taxon>metagenomes</taxon>
        <taxon>ecological metagenomes</taxon>
    </lineage>
</organism>
<dbReference type="EMBL" id="ADZX01000411">
    <property type="protein sequence ID" value="EFK96755.1"/>
    <property type="molecule type" value="Genomic_DNA"/>
</dbReference>
<protein>
    <recommendedName>
        <fullName evidence="2">FlgD Ig-like domain-containing protein</fullName>
    </recommendedName>
</protein>
<dbReference type="InterPro" id="IPR026444">
    <property type="entry name" value="Secre_tail"/>
</dbReference>
<dbReference type="NCBIfam" id="TIGR04183">
    <property type="entry name" value="Por_Secre_tail"/>
    <property type="match status" value="1"/>
</dbReference>
<gene>
    <name evidence="1" type="ORF">LDC_1215</name>
</gene>
<reference evidence="1" key="1">
    <citation type="submission" date="2010-07" db="EMBL/GenBank/DDBJ databases">
        <authorList>
            <consortium name="CONSOLIDER consortium CSD2007-00005"/>
            <person name="Guazzaroni M.-E."/>
            <person name="Richter M."/>
            <person name="Garcia-Salamanca A."/>
            <person name="Yarza P."/>
            <person name="Ferrer M."/>
        </authorList>
    </citation>
    <scope>NUCLEOTIDE SEQUENCE</scope>
</reference>
<proteinExistence type="predicted"/>
<comment type="caution">
    <text evidence="1">The sequence shown here is derived from an EMBL/GenBank/DDBJ whole genome shotgun (WGS) entry which is preliminary data.</text>
</comment>
<evidence type="ECO:0000313" key="1">
    <source>
        <dbReference type="EMBL" id="EFK96755.1"/>
    </source>
</evidence>
<reference evidence="1" key="2">
    <citation type="journal article" date="2011" name="Microb. Ecol.">
        <title>Taxonomic and Functional Metagenomic Profiling of the Microbial Community in the Anoxic Sediment of a Sub-saline Shallow Lake (Laguna de Carrizo, Central Spain).</title>
        <authorList>
            <person name="Ferrer M."/>
            <person name="Guazzaroni M.E."/>
            <person name="Richter M."/>
            <person name="Garcia-Salamanca A."/>
            <person name="Yarza P."/>
            <person name="Suarez-Suarez A."/>
            <person name="Solano J."/>
            <person name="Alcaide M."/>
            <person name="van Dillewijn P."/>
            <person name="Molina-Henares M.A."/>
            <person name="Lopez-Cortes N."/>
            <person name="Al-Ramahi Y."/>
            <person name="Guerrero C."/>
            <person name="Acosta A."/>
            <person name="de Eugenio L.I."/>
            <person name="Martinez V."/>
            <person name="Marques S."/>
            <person name="Rojo F."/>
            <person name="Santero E."/>
            <person name="Genilloud O."/>
            <person name="Perez-Perez J."/>
            <person name="Rossello-Mora R."/>
            <person name="Ramos J.L."/>
        </authorList>
    </citation>
    <scope>NUCLEOTIDE SEQUENCE</scope>
</reference>
<dbReference type="AlphaFoldDB" id="D9PI59"/>
<feature type="non-terminal residue" evidence="1">
    <location>
        <position position="1"/>
    </location>
</feature>